<accession>A0A927N0N2</accession>
<keyword evidence="1" id="KW-0472">Membrane</keyword>
<evidence type="ECO:0000313" key="5">
    <source>
        <dbReference type="Proteomes" id="UP000638648"/>
    </source>
</evidence>
<evidence type="ECO:0000256" key="1">
    <source>
        <dbReference type="SAM" id="Phobius"/>
    </source>
</evidence>
<feature type="domain" description="DUF1707" evidence="2">
    <location>
        <begin position="7"/>
        <end position="59"/>
    </location>
</feature>
<dbReference type="PANTHER" id="PTHR40763">
    <property type="entry name" value="MEMBRANE PROTEIN-RELATED"/>
    <property type="match status" value="1"/>
</dbReference>
<keyword evidence="1" id="KW-0812">Transmembrane</keyword>
<dbReference type="PANTHER" id="PTHR40763:SF4">
    <property type="entry name" value="DUF1707 DOMAIN-CONTAINING PROTEIN"/>
    <property type="match status" value="1"/>
</dbReference>
<dbReference type="Proteomes" id="UP000638648">
    <property type="component" value="Unassembled WGS sequence"/>
</dbReference>
<evidence type="ECO:0008006" key="6">
    <source>
        <dbReference type="Google" id="ProtNLM"/>
    </source>
</evidence>
<feature type="domain" description="DUF4190" evidence="3">
    <location>
        <begin position="96"/>
        <end position="156"/>
    </location>
</feature>
<evidence type="ECO:0000313" key="4">
    <source>
        <dbReference type="EMBL" id="MBE1606777.1"/>
    </source>
</evidence>
<dbReference type="EMBL" id="JADBEM010000001">
    <property type="protein sequence ID" value="MBE1606777.1"/>
    <property type="molecule type" value="Genomic_DNA"/>
</dbReference>
<evidence type="ECO:0000259" key="3">
    <source>
        <dbReference type="Pfam" id="PF13828"/>
    </source>
</evidence>
<dbReference type="RefSeq" id="WP_192750844.1">
    <property type="nucleotide sequence ID" value="NZ_BAABJL010000109.1"/>
</dbReference>
<evidence type="ECO:0000259" key="2">
    <source>
        <dbReference type="Pfam" id="PF08044"/>
    </source>
</evidence>
<dbReference type="InterPro" id="IPR025241">
    <property type="entry name" value="DUF4190"/>
</dbReference>
<dbReference type="Pfam" id="PF13828">
    <property type="entry name" value="DUF4190"/>
    <property type="match status" value="1"/>
</dbReference>
<feature type="transmembrane region" description="Helical" evidence="1">
    <location>
        <begin position="138"/>
        <end position="163"/>
    </location>
</feature>
<feature type="transmembrane region" description="Helical" evidence="1">
    <location>
        <begin position="101"/>
        <end position="126"/>
    </location>
</feature>
<protein>
    <recommendedName>
        <fullName evidence="6">DUF4190 domain-containing protein</fullName>
    </recommendedName>
</protein>
<proteinExistence type="predicted"/>
<comment type="caution">
    <text evidence="4">The sequence shown here is derived from an EMBL/GenBank/DDBJ whole genome shotgun (WGS) entry which is preliminary data.</text>
</comment>
<dbReference type="Pfam" id="PF08044">
    <property type="entry name" value="DUF1707"/>
    <property type="match status" value="1"/>
</dbReference>
<dbReference type="InterPro" id="IPR012551">
    <property type="entry name" value="DUF1707_SHOCT-like"/>
</dbReference>
<reference evidence="4" key="1">
    <citation type="submission" date="2020-10" db="EMBL/GenBank/DDBJ databases">
        <title>Sequencing the genomes of 1000 actinobacteria strains.</title>
        <authorList>
            <person name="Klenk H.-P."/>
        </authorList>
    </citation>
    <scope>NUCLEOTIDE SEQUENCE</scope>
    <source>
        <strain evidence="4">DSM 45354</strain>
    </source>
</reference>
<keyword evidence="5" id="KW-1185">Reference proteome</keyword>
<organism evidence="4 5">
    <name type="scientific">Actinopolymorpha pittospori</name>
    <dbReference type="NCBI Taxonomy" id="648752"/>
    <lineage>
        <taxon>Bacteria</taxon>
        <taxon>Bacillati</taxon>
        <taxon>Actinomycetota</taxon>
        <taxon>Actinomycetes</taxon>
        <taxon>Propionibacteriales</taxon>
        <taxon>Actinopolymorphaceae</taxon>
        <taxon>Actinopolymorpha</taxon>
    </lineage>
</organism>
<keyword evidence="1" id="KW-1133">Transmembrane helix</keyword>
<dbReference type="AlphaFoldDB" id="A0A927N0N2"/>
<sequence>MSNWHSMRASDADRERAADILKAAYAEGRLTPTEHHARLDALMKSQTYGEIQRHIADLPAGPSPFPTASANPAYPAQQVNPWAQYAPVPIRPSEPLAKASLILGAITPLTCGISGVGAIITGHLALSRINQTGAEGRGMAIAGLVLGYLPVLGTALFMILAVLRG</sequence>
<name>A0A927N0N2_9ACTN</name>
<gene>
    <name evidence="4" type="ORF">HEB94_003625</name>
</gene>